<feature type="domain" description="Enoyl reductase (ER)" evidence="1">
    <location>
        <begin position="100"/>
        <end position="265"/>
    </location>
</feature>
<dbReference type="Pfam" id="PF08240">
    <property type="entry name" value="ADH_N"/>
    <property type="match status" value="1"/>
</dbReference>
<organism evidence="2 3">
    <name type="scientific">Dunaliella salina</name>
    <name type="common">Green alga</name>
    <name type="synonym">Protococcus salinus</name>
    <dbReference type="NCBI Taxonomy" id="3046"/>
    <lineage>
        <taxon>Eukaryota</taxon>
        <taxon>Viridiplantae</taxon>
        <taxon>Chlorophyta</taxon>
        <taxon>core chlorophytes</taxon>
        <taxon>Chlorophyceae</taxon>
        <taxon>CS clade</taxon>
        <taxon>Chlamydomonadales</taxon>
        <taxon>Dunaliellaceae</taxon>
        <taxon>Dunaliella</taxon>
    </lineage>
</organism>
<dbReference type="Gene3D" id="3.40.50.720">
    <property type="entry name" value="NAD(P)-binding Rossmann-like Domain"/>
    <property type="match status" value="1"/>
</dbReference>
<dbReference type="EMBL" id="MU069725">
    <property type="protein sequence ID" value="KAF5835047.1"/>
    <property type="molecule type" value="Genomic_DNA"/>
</dbReference>
<dbReference type="InterPro" id="IPR013154">
    <property type="entry name" value="ADH-like_N"/>
</dbReference>
<dbReference type="PANTHER" id="PTHR43677">
    <property type="entry name" value="SHORT-CHAIN DEHYDROGENASE/REDUCTASE"/>
    <property type="match status" value="1"/>
</dbReference>
<dbReference type="InterPro" id="IPR036291">
    <property type="entry name" value="NAD(P)-bd_dom_sf"/>
</dbReference>
<name>A0ABQ7GKA5_DUNSA</name>
<dbReference type="SUPFAM" id="SSF50129">
    <property type="entry name" value="GroES-like"/>
    <property type="match status" value="1"/>
</dbReference>
<protein>
    <recommendedName>
        <fullName evidence="1">Enoyl reductase (ER) domain-containing protein</fullName>
    </recommendedName>
</protein>
<dbReference type="InterPro" id="IPR051397">
    <property type="entry name" value="Zn-ADH-like_protein"/>
</dbReference>
<sequence>MSAVMSAMLRAATQEVTTLSAAALAKDAQLPSAAEEPHAAAALQLTSGAAAAAAAAASSTGGRVNQAGPGGTLNIPVLVHSANPPLAHTSPYFLSPQPRGALSSLVPKALAAAQPGELTVAVRAVGLNFRDVLNVLGMYPGDPGDPGGDCSGVVVGGAGHAPGTPVFGLAVGSLGTCVHCSPLTMVPLPPGCVSFEEAATMPTVFSTVHMVLSSATALAAGEAVFLPAAAGGVGLAALQLARAQGAKLVATAGSPSKRALLRGLG</sequence>
<accession>A0ABQ7GKA5</accession>
<feature type="non-terminal residue" evidence="2">
    <location>
        <position position="265"/>
    </location>
</feature>
<gene>
    <name evidence="2" type="ORF">DUNSADRAFT_7991</name>
</gene>
<proteinExistence type="predicted"/>
<dbReference type="PANTHER" id="PTHR43677:SF4">
    <property type="entry name" value="QUINONE OXIDOREDUCTASE-LIKE PROTEIN 2"/>
    <property type="match status" value="1"/>
</dbReference>
<keyword evidence="3" id="KW-1185">Reference proteome</keyword>
<reference evidence="2" key="1">
    <citation type="submission" date="2017-08" db="EMBL/GenBank/DDBJ databases">
        <authorList>
            <person name="Polle J.E."/>
            <person name="Barry K."/>
            <person name="Cushman J."/>
            <person name="Schmutz J."/>
            <person name="Tran D."/>
            <person name="Hathwaick L.T."/>
            <person name="Yim W.C."/>
            <person name="Jenkins J."/>
            <person name="Mckie-Krisberg Z.M."/>
            <person name="Prochnik S."/>
            <person name="Lindquist E."/>
            <person name="Dockter R.B."/>
            <person name="Adam C."/>
            <person name="Molina H."/>
            <person name="Bunkerborg J."/>
            <person name="Jin E."/>
            <person name="Buchheim M."/>
            <person name="Magnuson J."/>
        </authorList>
    </citation>
    <scope>NUCLEOTIDE SEQUENCE</scope>
    <source>
        <strain evidence="2">CCAP 19/18</strain>
    </source>
</reference>
<dbReference type="Proteomes" id="UP000815325">
    <property type="component" value="Unassembled WGS sequence"/>
</dbReference>
<dbReference type="SMART" id="SM00829">
    <property type="entry name" value="PKS_ER"/>
    <property type="match status" value="1"/>
</dbReference>
<evidence type="ECO:0000259" key="1">
    <source>
        <dbReference type="SMART" id="SM00829"/>
    </source>
</evidence>
<dbReference type="Gene3D" id="3.90.180.10">
    <property type="entry name" value="Medium-chain alcohol dehydrogenases, catalytic domain"/>
    <property type="match status" value="1"/>
</dbReference>
<comment type="caution">
    <text evidence="2">The sequence shown here is derived from an EMBL/GenBank/DDBJ whole genome shotgun (WGS) entry which is preliminary data.</text>
</comment>
<evidence type="ECO:0000313" key="3">
    <source>
        <dbReference type="Proteomes" id="UP000815325"/>
    </source>
</evidence>
<dbReference type="SUPFAM" id="SSF51735">
    <property type="entry name" value="NAD(P)-binding Rossmann-fold domains"/>
    <property type="match status" value="1"/>
</dbReference>
<dbReference type="InterPro" id="IPR011032">
    <property type="entry name" value="GroES-like_sf"/>
</dbReference>
<dbReference type="InterPro" id="IPR020843">
    <property type="entry name" value="ER"/>
</dbReference>
<evidence type="ECO:0000313" key="2">
    <source>
        <dbReference type="EMBL" id="KAF5835047.1"/>
    </source>
</evidence>